<evidence type="ECO:0000259" key="1">
    <source>
        <dbReference type="PROSITE" id="PS50146"/>
    </source>
</evidence>
<protein>
    <recommendedName>
        <fullName evidence="1">DAGKc domain-containing protein</fullName>
    </recommendedName>
</protein>
<dbReference type="AlphaFoldDB" id="A0A369QE93"/>
<reference evidence="2 3" key="1">
    <citation type="submission" date="2018-04" db="EMBL/GenBank/DDBJ databases">
        <title>Altererythrobacter sp. HME9302 genome sequencing and assembly.</title>
        <authorList>
            <person name="Kang H."/>
            <person name="Kim H."/>
            <person name="Joh K."/>
        </authorList>
    </citation>
    <scope>NUCLEOTIDE SEQUENCE [LARGE SCALE GENOMIC DNA]</scope>
    <source>
        <strain evidence="2 3">HME9302</strain>
    </source>
</reference>
<dbReference type="Proteomes" id="UP000253727">
    <property type="component" value="Unassembled WGS sequence"/>
</dbReference>
<proteinExistence type="predicted"/>
<dbReference type="InterPro" id="IPR017438">
    <property type="entry name" value="ATP-NAD_kinase_N"/>
</dbReference>
<dbReference type="Gene3D" id="3.40.50.10330">
    <property type="entry name" value="Probable inorganic polyphosphate/atp-NAD kinase, domain 1"/>
    <property type="match status" value="1"/>
</dbReference>
<accession>A0A369QE93</accession>
<gene>
    <name evidence="2" type="ORF">HME9302_02449</name>
</gene>
<comment type="caution">
    <text evidence="2">The sequence shown here is derived from an EMBL/GenBank/DDBJ whole genome shotgun (WGS) entry which is preliminary data.</text>
</comment>
<dbReference type="SUPFAM" id="SSF111331">
    <property type="entry name" value="NAD kinase/diacylglycerol kinase-like"/>
    <property type="match status" value="1"/>
</dbReference>
<dbReference type="PROSITE" id="PS50146">
    <property type="entry name" value="DAGK"/>
    <property type="match status" value="1"/>
</dbReference>
<dbReference type="Pfam" id="PF00781">
    <property type="entry name" value="DAGK_cat"/>
    <property type="match status" value="1"/>
</dbReference>
<keyword evidence="3" id="KW-1185">Reference proteome</keyword>
<evidence type="ECO:0000313" key="3">
    <source>
        <dbReference type="Proteomes" id="UP000253727"/>
    </source>
</evidence>
<dbReference type="GO" id="GO:0016301">
    <property type="term" value="F:kinase activity"/>
    <property type="evidence" value="ECO:0007669"/>
    <property type="project" value="InterPro"/>
</dbReference>
<dbReference type="InterPro" id="IPR001206">
    <property type="entry name" value="Diacylglycerol_kinase_cat_dom"/>
</dbReference>
<dbReference type="RefSeq" id="WP_181815766.1">
    <property type="nucleotide sequence ID" value="NZ_QBKA01000002.1"/>
</dbReference>
<organism evidence="2 3">
    <name type="scientific">Alteripontixanthobacter maritimus</name>
    <dbReference type="NCBI Taxonomy" id="2161824"/>
    <lineage>
        <taxon>Bacteria</taxon>
        <taxon>Pseudomonadati</taxon>
        <taxon>Pseudomonadota</taxon>
        <taxon>Alphaproteobacteria</taxon>
        <taxon>Sphingomonadales</taxon>
        <taxon>Erythrobacteraceae</taxon>
        <taxon>Alteripontixanthobacter</taxon>
    </lineage>
</organism>
<feature type="domain" description="DAGKc" evidence="1">
    <location>
        <begin position="46"/>
        <end position="187"/>
    </location>
</feature>
<evidence type="ECO:0000313" key="2">
    <source>
        <dbReference type="EMBL" id="RDC61229.1"/>
    </source>
</evidence>
<dbReference type="InterPro" id="IPR016064">
    <property type="entry name" value="NAD/diacylglycerol_kinase_sf"/>
</dbReference>
<sequence>MPGPIKEFSSLPARAELRGDDAVSGSITGAGSGGVVAFRQSSVRREGVPRIGVIYNPRSHGNKGRDLALHSRGDNAPDIAIATPGKRRQMPAQLEEFARSGIDYLIINGGDGTVRDVLTCGQPFFGDNWPRIAVLPKGKTNALNVDLGAPKDWTLDAAIDALDSGREVRRRPLAIEPLDHSAGVLQGFILGAGAFTRAIRAGQGAHRIGAFNSMVVGVTTGWAMSQILLGGARNKYRRGVKMELLLGDRKTPLPHSGLGEEDRRMVLFASTLKKMPFRLQPFGKRKGAIRLAAMDRPLRRYTPLLPAVAAGLDGDYLAGRGFHRAETDRLEMHVEGQFILDGEAFPPGNYSVTLGPELCFVVP</sequence>
<dbReference type="EMBL" id="QBKA01000002">
    <property type="protein sequence ID" value="RDC61229.1"/>
    <property type="molecule type" value="Genomic_DNA"/>
</dbReference>
<name>A0A369QE93_9SPHN</name>